<evidence type="ECO:0000256" key="1">
    <source>
        <dbReference type="SAM" id="MobiDB-lite"/>
    </source>
</evidence>
<feature type="compositionally biased region" description="Polar residues" evidence="1">
    <location>
        <begin position="102"/>
        <end position="114"/>
    </location>
</feature>
<sequence>MVVGVSVVAGVSGANPVGVANGVGGGNPVGVANGVGGGNPVGVANEVGGGNPVGRSVGLDGADAVGAADGVIGVGGANTLVRANGAGAVERMAGGLREQNRADSSVAGNFQEGSSRFGGQPADQLGGGQDDGMVVRRRCGAGSEPFGALGPG</sequence>
<name>A0ABP6Y5P2_9PSEU</name>
<gene>
    <name evidence="2" type="ORF">GCM10022222_73100</name>
</gene>
<dbReference type="EMBL" id="BAAAZN010000022">
    <property type="protein sequence ID" value="GAA3577772.1"/>
    <property type="molecule type" value="Genomic_DNA"/>
</dbReference>
<evidence type="ECO:0000313" key="2">
    <source>
        <dbReference type="EMBL" id="GAA3577772.1"/>
    </source>
</evidence>
<feature type="region of interest" description="Disordered" evidence="1">
    <location>
        <begin position="96"/>
        <end position="135"/>
    </location>
</feature>
<dbReference type="Proteomes" id="UP001500689">
    <property type="component" value="Unassembled WGS sequence"/>
</dbReference>
<organism evidence="2 3">
    <name type="scientific">Amycolatopsis ultiminotia</name>
    <dbReference type="NCBI Taxonomy" id="543629"/>
    <lineage>
        <taxon>Bacteria</taxon>
        <taxon>Bacillati</taxon>
        <taxon>Actinomycetota</taxon>
        <taxon>Actinomycetes</taxon>
        <taxon>Pseudonocardiales</taxon>
        <taxon>Pseudonocardiaceae</taxon>
        <taxon>Amycolatopsis</taxon>
    </lineage>
</organism>
<comment type="caution">
    <text evidence="2">The sequence shown here is derived from an EMBL/GenBank/DDBJ whole genome shotgun (WGS) entry which is preliminary data.</text>
</comment>
<accession>A0ABP6Y5P2</accession>
<reference evidence="3" key="1">
    <citation type="journal article" date="2019" name="Int. J. Syst. Evol. Microbiol.">
        <title>The Global Catalogue of Microorganisms (GCM) 10K type strain sequencing project: providing services to taxonomists for standard genome sequencing and annotation.</title>
        <authorList>
            <consortium name="The Broad Institute Genomics Platform"/>
            <consortium name="The Broad Institute Genome Sequencing Center for Infectious Disease"/>
            <person name="Wu L."/>
            <person name="Ma J."/>
        </authorList>
    </citation>
    <scope>NUCLEOTIDE SEQUENCE [LARGE SCALE GENOMIC DNA]</scope>
    <source>
        <strain evidence="3">JCM 16898</strain>
    </source>
</reference>
<evidence type="ECO:0000313" key="3">
    <source>
        <dbReference type="Proteomes" id="UP001500689"/>
    </source>
</evidence>
<keyword evidence="3" id="KW-1185">Reference proteome</keyword>
<protein>
    <submittedName>
        <fullName evidence="2">Uncharacterized protein</fullName>
    </submittedName>
</protein>
<proteinExistence type="predicted"/>